<accession>A0A448NYI0</accession>
<evidence type="ECO:0000313" key="5">
    <source>
        <dbReference type="Proteomes" id="UP000277858"/>
    </source>
</evidence>
<reference evidence="4 5" key="1">
    <citation type="submission" date="2018-12" db="EMBL/GenBank/DDBJ databases">
        <authorList>
            <consortium name="Pathogen Informatics"/>
        </authorList>
    </citation>
    <scope>NUCLEOTIDE SEQUENCE [LARGE SCALE GENOMIC DNA]</scope>
    <source>
        <strain evidence="4 5">NCTC13652</strain>
    </source>
</reference>
<evidence type="ECO:0000259" key="3">
    <source>
        <dbReference type="Pfam" id="PF00534"/>
    </source>
</evidence>
<dbReference type="Gene3D" id="3.40.50.2000">
    <property type="entry name" value="Glycogen Phosphorylase B"/>
    <property type="match status" value="2"/>
</dbReference>
<name>A0A448NYI0_9ACTN</name>
<dbReference type="Pfam" id="PF00534">
    <property type="entry name" value="Glycos_transf_1"/>
    <property type="match status" value="1"/>
</dbReference>
<protein>
    <submittedName>
        <fullName evidence="4">GDP-mannose-dependent alpha-(1-2)-phosphatidylinositol mannosyltransferase</fullName>
        <ecNumber evidence="4">2.4.1.57</ecNumber>
    </submittedName>
</protein>
<dbReference type="EMBL" id="LR134473">
    <property type="protein sequence ID" value="VEI02985.1"/>
    <property type="molecule type" value="Genomic_DNA"/>
</dbReference>
<dbReference type="CDD" id="cd03801">
    <property type="entry name" value="GT4_PimA-like"/>
    <property type="match status" value="1"/>
</dbReference>
<dbReference type="Proteomes" id="UP000277858">
    <property type="component" value="Chromosome"/>
</dbReference>
<dbReference type="PANTHER" id="PTHR12526:SF510">
    <property type="entry name" value="D-INOSITOL 3-PHOSPHATE GLYCOSYLTRANSFERASE"/>
    <property type="match status" value="1"/>
</dbReference>
<gene>
    <name evidence="4" type="primary">pimA_2</name>
    <name evidence="4" type="ORF">NCTC13652_01183</name>
</gene>
<dbReference type="EC" id="2.4.1.57" evidence="4"/>
<dbReference type="AlphaFoldDB" id="A0A448NYI0"/>
<feature type="domain" description="Glycosyl transferase family 1" evidence="3">
    <location>
        <begin position="109"/>
        <end position="253"/>
    </location>
</feature>
<sequence>MLSAISPFHVVQTVHDYSFICPKGTAVDDDEAACSGFKTQSCWRRCRLGARSLLKRASFGQMLADRIEAGIRYVAPSQDLADRLGACDLKATVIHNPYVGAISEFTPRRSQQFLYVGLISPRKGVRLLLEAWSDVAASLDDARLVLAGSVEQGFETEFRSLLANMGSSVSYLGQVGRSEVTRLYREAFCLVVPSIWLENYPTTVLEAQAQRTLVVGADRGGIPEMIGDSRCLVDVMGGPDALAATLIRVARLTVDEYHAIVDESAARMARENAPDRYVNRLEKVFATA</sequence>
<proteinExistence type="predicted"/>
<dbReference type="STRING" id="1122997.GCA_000425285_02629"/>
<evidence type="ECO:0000256" key="1">
    <source>
        <dbReference type="ARBA" id="ARBA00022676"/>
    </source>
</evidence>
<evidence type="ECO:0000313" key="4">
    <source>
        <dbReference type="EMBL" id="VEI02985.1"/>
    </source>
</evidence>
<keyword evidence="2 4" id="KW-0808">Transferase</keyword>
<keyword evidence="1 4" id="KW-0328">Glycosyltransferase</keyword>
<keyword evidence="5" id="KW-1185">Reference proteome</keyword>
<evidence type="ECO:0000256" key="2">
    <source>
        <dbReference type="ARBA" id="ARBA00022679"/>
    </source>
</evidence>
<dbReference type="SUPFAM" id="SSF53756">
    <property type="entry name" value="UDP-Glycosyltransferase/glycogen phosphorylase"/>
    <property type="match status" value="1"/>
</dbReference>
<dbReference type="InterPro" id="IPR001296">
    <property type="entry name" value="Glyco_trans_1"/>
</dbReference>
<dbReference type="PANTHER" id="PTHR12526">
    <property type="entry name" value="GLYCOSYLTRANSFERASE"/>
    <property type="match status" value="1"/>
</dbReference>
<dbReference type="GO" id="GO:0016757">
    <property type="term" value="F:glycosyltransferase activity"/>
    <property type="evidence" value="ECO:0007669"/>
    <property type="project" value="UniProtKB-KW"/>
</dbReference>
<organism evidence="4 5">
    <name type="scientific">Acidipropionibacterium jensenii</name>
    <dbReference type="NCBI Taxonomy" id="1749"/>
    <lineage>
        <taxon>Bacteria</taxon>
        <taxon>Bacillati</taxon>
        <taxon>Actinomycetota</taxon>
        <taxon>Actinomycetes</taxon>
        <taxon>Propionibacteriales</taxon>
        <taxon>Propionibacteriaceae</taxon>
        <taxon>Acidipropionibacterium</taxon>
    </lineage>
</organism>